<dbReference type="PANTHER" id="PTHR36932:SF1">
    <property type="entry name" value="CAPSULAR POLYSACCHARIDE BIOSYNTHESIS PROTEIN"/>
    <property type="match status" value="1"/>
</dbReference>
<dbReference type="SUPFAM" id="SSF56801">
    <property type="entry name" value="Acetyl-CoA synthetase-like"/>
    <property type="match status" value="1"/>
</dbReference>
<sequence length="466" mass="54698">MAPLLDTFYQSNSLTLKILSLLRYYGVFRKTYRFLKKSQWWSKEELEAYQLGQLQNLLHHAYENVPYYRRVFDERQLKPEDIRSLADLQMLPYLTKDIVQNNREELKARNYPEEAFEYVTSGGTTGNPLGFYYEKGVSRAKEWAFMKTQWDRVGYSFFDKCVILRGNIVKSANDGKYWEKSFFGRWLILSSYHMNNDTIADYAHQIRLFRPKFIQAFPSTIFTIAQYIKDNRIEEKFPTLQAILCGSEKVYPWERELIESVFKCRIYSWYGMSEQVTLAGECEDNAEYHIFSEYGIVELISDTGSQIHQTEEQGEVVATSLTNYCFPFIRYRTKDHAIMATNENCECGRHYSRLKTVVGRDYEYIMTSKGKVILSFASTPSSTFDNVLKFQFIQEKIGEVTMNIVKKSTYTDRDSDTILQTLQRKMGNDVHIDIQFVVDIPKTKNGKYQFFIQNIPLEEKSDGVKS</sequence>
<dbReference type="RefSeq" id="WP_211529873.1">
    <property type="nucleotide sequence ID" value="NZ_JWHL01000002.1"/>
</dbReference>
<dbReference type="AlphaFoldDB" id="A0A8J7W8T8"/>
<accession>A0A8J7W8T8</accession>
<evidence type="ECO:0000313" key="2">
    <source>
        <dbReference type="Proteomes" id="UP000730161"/>
    </source>
</evidence>
<dbReference type="InterPro" id="IPR053158">
    <property type="entry name" value="CapK_Type1_Caps_Biosynth"/>
</dbReference>
<name>A0A8J7W8T8_9EURY</name>
<protein>
    <submittedName>
        <fullName evidence="1">Coenzyme F390 synthetase</fullName>
    </submittedName>
</protein>
<dbReference type="InterPro" id="IPR042099">
    <property type="entry name" value="ANL_N_sf"/>
</dbReference>
<dbReference type="Gene3D" id="3.40.50.12780">
    <property type="entry name" value="N-terminal domain of ligase-like"/>
    <property type="match status" value="1"/>
</dbReference>
<proteinExistence type="predicted"/>
<dbReference type="Proteomes" id="UP000730161">
    <property type="component" value="Unassembled WGS sequence"/>
</dbReference>
<keyword evidence="2" id="KW-1185">Reference proteome</keyword>
<comment type="caution">
    <text evidence="1">The sequence shown here is derived from an EMBL/GenBank/DDBJ whole genome shotgun (WGS) entry which is preliminary data.</text>
</comment>
<dbReference type="OrthoDB" id="37928at2157"/>
<reference evidence="1" key="1">
    <citation type="submission" date="2014-12" db="EMBL/GenBank/DDBJ databases">
        <authorList>
            <person name="Huang H.-H."/>
            <person name="Chen S.-C."/>
            <person name="Lai M.-C."/>
        </authorList>
    </citation>
    <scope>NUCLEOTIDE SEQUENCE</scope>
    <source>
        <strain evidence="1">K1F9705b</strain>
    </source>
</reference>
<evidence type="ECO:0000313" key="1">
    <source>
        <dbReference type="EMBL" id="MBR1368257.1"/>
    </source>
</evidence>
<organism evidence="1 2">
    <name type="scientific">Methanocalculus chunghsingensis</name>
    <dbReference type="NCBI Taxonomy" id="156457"/>
    <lineage>
        <taxon>Archaea</taxon>
        <taxon>Methanobacteriati</taxon>
        <taxon>Methanobacteriota</taxon>
        <taxon>Stenosarchaea group</taxon>
        <taxon>Methanomicrobia</taxon>
        <taxon>Methanomicrobiales</taxon>
        <taxon>Methanocalculaceae</taxon>
        <taxon>Methanocalculus</taxon>
    </lineage>
</organism>
<dbReference type="EMBL" id="JWHL01000002">
    <property type="protein sequence ID" value="MBR1368257.1"/>
    <property type="molecule type" value="Genomic_DNA"/>
</dbReference>
<dbReference type="PANTHER" id="PTHR36932">
    <property type="entry name" value="CAPSULAR POLYSACCHARIDE BIOSYNTHESIS PROTEIN"/>
    <property type="match status" value="1"/>
</dbReference>
<gene>
    <name evidence="1" type="ORF">RJ53_01600</name>
</gene>